<comment type="similarity">
    <text evidence="1">Belongs to the LysR transcriptional regulatory family.</text>
</comment>
<dbReference type="Gene3D" id="1.10.10.10">
    <property type="entry name" value="Winged helix-like DNA-binding domain superfamily/Winged helix DNA-binding domain"/>
    <property type="match status" value="1"/>
</dbReference>
<protein>
    <submittedName>
        <fullName evidence="6">DNA-binding transcriptional LysR family regulator</fullName>
    </submittedName>
</protein>
<evidence type="ECO:0000259" key="5">
    <source>
        <dbReference type="PROSITE" id="PS50931"/>
    </source>
</evidence>
<evidence type="ECO:0000256" key="3">
    <source>
        <dbReference type="ARBA" id="ARBA00023125"/>
    </source>
</evidence>
<keyword evidence="4" id="KW-0804">Transcription</keyword>
<dbReference type="InterPro" id="IPR036390">
    <property type="entry name" value="WH_DNA-bd_sf"/>
</dbReference>
<dbReference type="RefSeq" id="WP_309805232.1">
    <property type="nucleotide sequence ID" value="NZ_JAVDRD010000005.1"/>
</dbReference>
<dbReference type="PROSITE" id="PS50931">
    <property type="entry name" value="HTH_LYSR"/>
    <property type="match status" value="1"/>
</dbReference>
<dbReference type="InterPro" id="IPR036388">
    <property type="entry name" value="WH-like_DNA-bd_sf"/>
</dbReference>
<dbReference type="InterPro" id="IPR000847">
    <property type="entry name" value="LysR_HTH_N"/>
</dbReference>
<dbReference type="PANTHER" id="PTHR30118">
    <property type="entry name" value="HTH-TYPE TRANSCRIPTIONAL REGULATOR LEUO-RELATED"/>
    <property type="match status" value="1"/>
</dbReference>
<feature type="domain" description="HTH lysR-type" evidence="5">
    <location>
        <begin position="6"/>
        <end position="63"/>
    </location>
</feature>
<keyword evidence="7" id="KW-1185">Reference proteome</keyword>
<comment type="caution">
    <text evidence="6">The sequence shown here is derived from an EMBL/GenBank/DDBJ whole genome shotgun (WGS) entry which is preliminary data.</text>
</comment>
<dbReference type="CDD" id="cd08459">
    <property type="entry name" value="PBP2_DntR_NahR_LinR_like"/>
    <property type="match status" value="1"/>
</dbReference>
<name>A0ABU1MLW8_9SPHN</name>
<dbReference type="SUPFAM" id="SSF53850">
    <property type="entry name" value="Periplasmic binding protein-like II"/>
    <property type="match status" value="1"/>
</dbReference>
<dbReference type="EMBL" id="JAVDRD010000005">
    <property type="protein sequence ID" value="MDR6511336.1"/>
    <property type="molecule type" value="Genomic_DNA"/>
</dbReference>
<dbReference type="Proteomes" id="UP001184150">
    <property type="component" value="Unassembled WGS sequence"/>
</dbReference>
<evidence type="ECO:0000256" key="4">
    <source>
        <dbReference type="ARBA" id="ARBA00023163"/>
    </source>
</evidence>
<reference evidence="6 7" key="1">
    <citation type="submission" date="2023-07" db="EMBL/GenBank/DDBJ databases">
        <title>Sorghum-associated microbial communities from plants grown in Nebraska, USA.</title>
        <authorList>
            <person name="Schachtman D."/>
        </authorList>
    </citation>
    <scope>NUCLEOTIDE SEQUENCE [LARGE SCALE GENOMIC DNA]</scope>
    <source>
        <strain evidence="6 7">DS1027</strain>
    </source>
</reference>
<evidence type="ECO:0000313" key="6">
    <source>
        <dbReference type="EMBL" id="MDR6511336.1"/>
    </source>
</evidence>
<keyword evidence="3 6" id="KW-0238">DNA-binding</keyword>
<evidence type="ECO:0000313" key="7">
    <source>
        <dbReference type="Proteomes" id="UP001184150"/>
    </source>
</evidence>
<proteinExistence type="inferred from homology"/>
<organism evidence="6 7">
    <name type="scientific">Novosphingobium capsulatum</name>
    <dbReference type="NCBI Taxonomy" id="13688"/>
    <lineage>
        <taxon>Bacteria</taxon>
        <taxon>Pseudomonadati</taxon>
        <taxon>Pseudomonadota</taxon>
        <taxon>Alphaproteobacteria</taxon>
        <taxon>Sphingomonadales</taxon>
        <taxon>Sphingomonadaceae</taxon>
        <taxon>Novosphingobium</taxon>
    </lineage>
</organism>
<dbReference type="GO" id="GO:0003677">
    <property type="term" value="F:DNA binding"/>
    <property type="evidence" value="ECO:0007669"/>
    <property type="project" value="UniProtKB-KW"/>
</dbReference>
<keyword evidence="2" id="KW-0805">Transcription regulation</keyword>
<dbReference type="Gene3D" id="3.40.190.10">
    <property type="entry name" value="Periplasmic binding protein-like II"/>
    <property type="match status" value="2"/>
</dbReference>
<dbReference type="Pfam" id="PF00126">
    <property type="entry name" value="HTH_1"/>
    <property type="match status" value="1"/>
</dbReference>
<accession>A0ABU1MLW8</accession>
<dbReference type="InterPro" id="IPR005119">
    <property type="entry name" value="LysR_subst-bd"/>
</dbReference>
<evidence type="ECO:0000256" key="1">
    <source>
        <dbReference type="ARBA" id="ARBA00009437"/>
    </source>
</evidence>
<dbReference type="InterPro" id="IPR050389">
    <property type="entry name" value="LysR-type_TF"/>
</dbReference>
<gene>
    <name evidence="6" type="ORF">J2792_002208</name>
</gene>
<evidence type="ECO:0000256" key="2">
    <source>
        <dbReference type="ARBA" id="ARBA00023015"/>
    </source>
</evidence>
<dbReference type="PANTHER" id="PTHR30118:SF15">
    <property type="entry name" value="TRANSCRIPTIONAL REGULATORY PROTEIN"/>
    <property type="match status" value="1"/>
</dbReference>
<dbReference type="Pfam" id="PF03466">
    <property type="entry name" value="LysR_substrate"/>
    <property type="match status" value="1"/>
</dbReference>
<sequence>MSVRDFDLNLLVVLDALIEERSVSAAARRLGVSQPNVSFSLNKLRVQFKDQLLLRCGNTMQLTPLAERLQEPLRRVLDGVQTDVLAERKFEPASCQRRFVISTSDIGELIFLPRLMAALSRLAPQATLQSRSMTPIELETAMAEGKVDLALGYFPDLNGSNFMTQKLFDHDFACIAAADHPHARPGWTLDTFLSLGHIVVAQSGRSQELVEQEMRRKGLERRVQLQSPHFMSVPLLVAESELISTVPAAVAGIFATMARLRVVAPPLALPRINIQQFWHRRVHDEPSNRWLRGLIGELFLNRDPSPATPARNKR</sequence>
<dbReference type="SUPFAM" id="SSF46785">
    <property type="entry name" value="Winged helix' DNA-binding domain"/>
    <property type="match status" value="1"/>
</dbReference>